<accession>A0A918LLS2</accession>
<evidence type="ECO:0000313" key="5">
    <source>
        <dbReference type="Proteomes" id="UP000619486"/>
    </source>
</evidence>
<dbReference type="InterPro" id="IPR050563">
    <property type="entry name" value="4-hydroxybenzoyl-CoA_TE"/>
</dbReference>
<comment type="caution">
    <text evidence="4">The sequence shown here is derived from an EMBL/GenBank/DDBJ whole genome shotgun (WGS) entry which is preliminary data.</text>
</comment>
<evidence type="ECO:0000256" key="2">
    <source>
        <dbReference type="ARBA" id="ARBA00022801"/>
    </source>
</evidence>
<dbReference type="SUPFAM" id="SSF54637">
    <property type="entry name" value="Thioesterase/thiol ester dehydrase-isomerase"/>
    <property type="match status" value="1"/>
</dbReference>
<evidence type="ECO:0000256" key="3">
    <source>
        <dbReference type="SAM" id="MobiDB-lite"/>
    </source>
</evidence>
<proteinExistence type="inferred from homology"/>
<dbReference type="Proteomes" id="UP000619486">
    <property type="component" value="Unassembled WGS sequence"/>
</dbReference>
<dbReference type="Pfam" id="PF13279">
    <property type="entry name" value="4HBT_2"/>
    <property type="match status" value="1"/>
</dbReference>
<dbReference type="InterPro" id="IPR029069">
    <property type="entry name" value="HotDog_dom_sf"/>
</dbReference>
<protein>
    <recommendedName>
        <fullName evidence="6">Thioesterase</fullName>
    </recommendedName>
</protein>
<dbReference type="RefSeq" id="WP_189199300.1">
    <property type="nucleotide sequence ID" value="NZ_BMQQ01000001.1"/>
</dbReference>
<name>A0A918LLS2_9ACTN</name>
<evidence type="ECO:0008006" key="6">
    <source>
        <dbReference type="Google" id="ProtNLM"/>
    </source>
</evidence>
<keyword evidence="2" id="KW-0378">Hydrolase</keyword>
<feature type="region of interest" description="Disordered" evidence="3">
    <location>
        <begin position="1"/>
        <end position="22"/>
    </location>
</feature>
<organism evidence="4 5">
    <name type="scientific">Streptomyces purpureus</name>
    <dbReference type="NCBI Taxonomy" id="1951"/>
    <lineage>
        <taxon>Bacteria</taxon>
        <taxon>Bacillati</taxon>
        <taxon>Actinomycetota</taxon>
        <taxon>Actinomycetes</taxon>
        <taxon>Kitasatosporales</taxon>
        <taxon>Streptomycetaceae</taxon>
        <taxon>Streptomyces</taxon>
    </lineage>
</organism>
<dbReference type="GO" id="GO:0047617">
    <property type="term" value="F:fatty acyl-CoA hydrolase activity"/>
    <property type="evidence" value="ECO:0007669"/>
    <property type="project" value="TreeGrafter"/>
</dbReference>
<reference evidence="4" key="1">
    <citation type="journal article" date="2014" name="Int. J. Syst. Evol. Microbiol.">
        <title>Complete genome sequence of Corynebacterium casei LMG S-19264T (=DSM 44701T), isolated from a smear-ripened cheese.</title>
        <authorList>
            <consortium name="US DOE Joint Genome Institute (JGI-PGF)"/>
            <person name="Walter F."/>
            <person name="Albersmeier A."/>
            <person name="Kalinowski J."/>
            <person name="Ruckert C."/>
        </authorList>
    </citation>
    <scope>NUCLEOTIDE SEQUENCE</scope>
    <source>
        <strain evidence="4">JCM 3172</strain>
    </source>
</reference>
<reference evidence="4" key="2">
    <citation type="submission" date="2020-09" db="EMBL/GenBank/DDBJ databases">
        <authorList>
            <person name="Sun Q."/>
            <person name="Ohkuma M."/>
        </authorList>
    </citation>
    <scope>NUCLEOTIDE SEQUENCE</scope>
    <source>
        <strain evidence="4">JCM 3172</strain>
    </source>
</reference>
<dbReference type="CDD" id="cd00586">
    <property type="entry name" value="4HBT"/>
    <property type="match status" value="1"/>
</dbReference>
<evidence type="ECO:0000256" key="1">
    <source>
        <dbReference type="ARBA" id="ARBA00005953"/>
    </source>
</evidence>
<dbReference type="AlphaFoldDB" id="A0A918LLS2"/>
<dbReference type="EMBL" id="BMQQ01000001">
    <property type="protein sequence ID" value="GGT12922.1"/>
    <property type="molecule type" value="Genomic_DNA"/>
</dbReference>
<keyword evidence="5" id="KW-1185">Reference proteome</keyword>
<gene>
    <name evidence="4" type="ORF">GCM10014713_01750</name>
</gene>
<evidence type="ECO:0000313" key="4">
    <source>
        <dbReference type="EMBL" id="GGT12922.1"/>
    </source>
</evidence>
<comment type="similarity">
    <text evidence="1">Belongs to the 4-hydroxybenzoyl-CoA thioesterase family.</text>
</comment>
<dbReference type="Gene3D" id="3.10.129.10">
    <property type="entry name" value="Hotdog Thioesterase"/>
    <property type="match status" value="1"/>
</dbReference>
<dbReference type="PANTHER" id="PTHR31793">
    <property type="entry name" value="4-HYDROXYBENZOYL-COA THIOESTERASE FAMILY MEMBER"/>
    <property type="match status" value="1"/>
</dbReference>
<dbReference type="PANTHER" id="PTHR31793:SF27">
    <property type="entry name" value="NOVEL THIOESTERASE SUPERFAMILY DOMAIN AND SAPOSIN A-TYPE DOMAIN CONTAINING PROTEIN (0610012H03RIK)"/>
    <property type="match status" value="1"/>
</dbReference>
<sequence>MDTPHTHHAAPPIGSCAEGAAEAGPANPAGIVIERRVEWPDTDAAGHYHHSTVVRWVEAAEAALLRRLGLAHLFGSTPRVHFEADYRARLWFGDLVRVELRVTKVGATSLHYAFTVRTQGDETAATGRMSIAHSSSRASGSTPWPDDVRELFTKAGRQAPETFG</sequence>